<dbReference type="Pfam" id="PF12796">
    <property type="entry name" value="Ank_2"/>
    <property type="match status" value="1"/>
</dbReference>
<sequence>MRLLLDRRGDQITITEEVVKTVAGNNKNGEQVMRLLLDRRGDEITITEEVVKAAAENEENGEQVMTLLLDRRGDQITITEEVVKAAAGNFRNGEEVMALLLDRRGDQITITEEVVKAAAGNWQKGEPVMRLLLDRRGDQITITEEVVKAAAGNEGNGEQVMRLLLDRQGDQITITEEVFVTAATCGQDQVLDFLSQKTGHIPFNDEWRRIAQFYNAAKAGDVQVIEKLLQESVKPDTKNVRGVTPLWIAASLGHSTVVNTLAHRTDVDVNSTSVANRPPLFWPASDGDESVVVILMEAGADPAIIDCDGDTAISMARKNGHERIAKMLERPTQPHQKRPKSNANQLVPAVSVIDLKAIPDPPNRTSASPSPGPALPRMPATGVSPYLAEAADRGPAGRQERRRGPQEGAAAPACREIMATST</sequence>
<evidence type="ECO:0000313" key="4">
    <source>
        <dbReference type="EMBL" id="KAF6832812.1"/>
    </source>
</evidence>
<gene>
    <name evidence="4" type="ORF">CPLU01_05901</name>
</gene>
<dbReference type="Pfam" id="PF23397">
    <property type="entry name" value="DUF7104"/>
    <property type="match status" value="5"/>
</dbReference>
<proteinExistence type="predicted"/>
<evidence type="ECO:0000256" key="3">
    <source>
        <dbReference type="SAM" id="MobiDB-lite"/>
    </source>
</evidence>
<dbReference type="InterPro" id="IPR036770">
    <property type="entry name" value="Ankyrin_rpt-contain_sf"/>
</dbReference>
<dbReference type="Gene3D" id="1.20.5.340">
    <property type="match status" value="2"/>
</dbReference>
<accession>A0A8H6KJQ8</accession>
<dbReference type="EMBL" id="WIGO01000065">
    <property type="protein sequence ID" value="KAF6832812.1"/>
    <property type="molecule type" value="Genomic_DNA"/>
</dbReference>
<comment type="caution">
    <text evidence="4">The sequence shown here is derived from an EMBL/GenBank/DDBJ whole genome shotgun (WGS) entry which is preliminary data.</text>
</comment>
<keyword evidence="2" id="KW-0040">ANK repeat</keyword>
<dbReference type="PANTHER" id="PTHR24198:SF165">
    <property type="entry name" value="ANKYRIN REPEAT-CONTAINING PROTEIN-RELATED"/>
    <property type="match status" value="1"/>
</dbReference>
<dbReference type="InterPro" id="IPR002110">
    <property type="entry name" value="Ankyrin_rpt"/>
</dbReference>
<protein>
    <submittedName>
        <fullName evidence="4">HET domain protein</fullName>
    </submittedName>
</protein>
<keyword evidence="5" id="KW-1185">Reference proteome</keyword>
<dbReference type="SUPFAM" id="SSF48403">
    <property type="entry name" value="Ankyrin repeat"/>
    <property type="match status" value="1"/>
</dbReference>
<organism evidence="4 5">
    <name type="scientific">Colletotrichum plurivorum</name>
    <dbReference type="NCBI Taxonomy" id="2175906"/>
    <lineage>
        <taxon>Eukaryota</taxon>
        <taxon>Fungi</taxon>
        <taxon>Dikarya</taxon>
        <taxon>Ascomycota</taxon>
        <taxon>Pezizomycotina</taxon>
        <taxon>Sordariomycetes</taxon>
        <taxon>Hypocreomycetidae</taxon>
        <taxon>Glomerellales</taxon>
        <taxon>Glomerellaceae</taxon>
        <taxon>Colletotrichum</taxon>
        <taxon>Colletotrichum orchidearum species complex</taxon>
    </lineage>
</organism>
<keyword evidence="1" id="KW-0677">Repeat</keyword>
<dbReference type="Gene3D" id="1.25.40.20">
    <property type="entry name" value="Ankyrin repeat-containing domain"/>
    <property type="match status" value="1"/>
</dbReference>
<name>A0A8H6KJQ8_9PEZI</name>
<dbReference type="Proteomes" id="UP000654918">
    <property type="component" value="Unassembled WGS sequence"/>
</dbReference>
<dbReference type="SMART" id="SM00248">
    <property type="entry name" value="ANK"/>
    <property type="match status" value="3"/>
</dbReference>
<evidence type="ECO:0000313" key="5">
    <source>
        <dbReference type="Proteomes" id="UP000654918"/>
    </source>
</evidence>
<dbReference type="PANTHER" id="PTHR24198">
    <property type="entry name" value="ANKYRIN REPEAT AND PROTEIN KINASE DOMAIN-CONTAINING PROTEIN"/>
    <property type="match status" value="1"/>
</dbReference>
<evidence type="ECO:0000256" key="1">
    <source>
        <dbReference type="ARBA" id="ARBA00022737"/>
    </source>
</evidence>
<dbReference type="AlphaFoldDB" id="A0A8H6KJQ8"/>
<evidence type="ECO:0000256" key="2">
    <source>
        <dbReference type="ARBA" id="ARBA00023043"/>
    </source>
</evidence>
<dbReference type="InterPro" id="IPR055530">
    <property type="entry name" value="DUF7104"/>
</dbReference>
<feature type="region of interest" description="Disordered" evidence="3">
    <location>
        <begin position="357"/>
        <end position="422"/>
    </location>
</feature>
<reference evidence="4" key="1">
    <citation type="journal article" date="2020" name="Phytopathology">
        <title>Genome Sequence Resources of Colletotrichum truncatum, C. plurivorum, C. musicola, and C. sojae: Four Species Pathogenic to Soybean (Glycine max).</title>
        <authorList>
            <person name="Rogerio F."/>
            <person name="Boufleur T.R."/>
            <person name="Ciampi-Guillardi M."/>
            <person name="Sukno S.A."/>
            <person name="Thon M.R."/>
            <person name="Massola Junior N.S."/>
            <person name="Baroncelli R."/>
        </authorList>
    </citation>
    <scope>NUCLEOTIDE SEQUENCE</scope>
    <source>
        <strain evidence="4">LFN00145</strain>
    </source>
</reference>